<dbReference type="PROSITE" id="PS00028">
    <property type="entry name" value="ZINC_FINGER_C2H2_1"/>
    <property type="match status" value="15"/>
</dbReference>
<feature type="domain" description="C2H2-type" evidence="3">
    <location>
        <begin position="1599"/>
        <end position="1626"/>
    </location>
</feature>
<proteinExistence type="predicted"/>
<feature type="compositionally biased region" description="Basic and acidic residues" evidence="2">
    <location>
        <begin position="1342"/>
        <end position="1352"/>
    </location>
</feature>
<feature type="domain" description="C2H2-type" evidence="3">
    <location>
        <begin position="207"/>
        <end position="234"/>
    </location>
</feature>
<dbReference type="FunFam" id="3.30.160.60:FF:003785">
    <property type="entry name" value="Ras-responsive element-binding protein 1b"/>
    <property type="match status" value="1"/>
</dbReference>
<dbReference type="InterPro" id="IPR052795">
    <property type="entry name" value="RREB1"/>
</dbReference>
<dbReference type="PANTHER" id="PTHR46451">
    <property type="entry name" value="RAS-RESPONSIVE ELEMENT-BINDING PROTEIN 1"/>
    <property type="match status" value="1"/>
</dbReference>
<name>A0A8C0RI25_CANLF</name>
<feature type="region of interest" description="Disordered" evidence="2">
    <location>
        <begin position="1779"/>
        <end position="1798"/>
    </location>
</feature>
<feature type="compositionally biased region" description="Basic and acidic residues" evidence="2">
    <location>
        <begin position="175"/>
        <end position="191"/>
    </location>
</feature>
<dbReference type="Pfam" id="PF13894">
    <property type="entry name" value="zf-C2H2_4"/>
    <property type="match status" value="1"/>
</dbReference>
<feature type="domain" description="C2H2-type" evidence="3">
    <location>
        <begin position="1302"/>
        <end position="1325"/>
    </location>
</feature>
<dbReference type="Proteomes" id="UP000694429">
    <property type="component" value="Chromosome 35"/>
</dbReference>
<feature type="compositionally biased region" description="Basic and acidic residues" evidence="2">
    <location>
        <begin position="975"/>
        <end position="992"/>
    </location>
</feature>
<keyword evidence="1" id="KW-0862">Zinc</keyword>
<feature type="domain" description="C2H2-type" evidence="3">
    <location>
        <begin position="1474"/>
        <end position="1501"/>
    </location>
</feature>
<feature type="compositionally biased region" description="Basic residues" evidence="2">
    <location>
        <begin position="1643"/>
        <end position="1657"/>
    </location>
</feature>
<evidence type="ECO:0000313" key="5">
    <source>
        <dbReference type="Proteomes" id="UP000694429"/>
    </source>
</evidence>
<feature type="region of interest" description="Disordered" evidence="2">
    <location>
        <begin position="970"/>
        <end position="1030"/>
    </location>
</feature>
<keyword evidence="1" id="KW-0479">Metal-binding</keyword>
<feature type="domain" description="C2H2-type" evidence="3">
    <location>
        <begin position="125"/>
        <end position="152"/>
    </location>
</feature>
<evidence type="ECO:0000259" key="3">
    <source>
        <dbReference type="PROSITE" id="PS50157"/>
    </source>
</evidence>
<feature type="region of interest" description="Disordered" evidence="2">
    <location>
        <begin position="1611"/>
        <end position="1630"/>
    </location>
</feature>
<dbReference type="FunFam" id="3.30.160.60:FF:001098">
    <property type="entry name" value="Ras responsive element binding protein 1"/>
    <property type="match status" value="1"/>
</dbReference>
<feature type="domain" description="C2H2-type" evidence="3">
    <location>
        <begin position="349"/>
        <end position="376"/>
    </location>
</feature>
<feature type="region of interest" description="Disordered" evidence="2">
    <location>
        <begin position="870"/>
        <end position="889"/>
    </location>
</feature>
<feature type="domain" description="C2H2-type" evidence="3">
    <location>
        <begin position="97"/>
        <end position="124"/>
    </location>
</feature>
<sequence length="1798" mass="192884">MTSSSPVGLEGSDLSSVNTMMSAVMSVGKVAENGGSPQSTKSPTKPPGPNRIGRRNQETKEEKSSYNCPLCEKICTTQHQLTMHIRQHNTDTGGADHSCSICGKSLSSASSLDRHMLVHSGERPYKCTVCGQSFTTNGNMHRHMKIHEKDPNSATATAPPSPLKRRRLSSKRKLSHDAESEKEDPAPAKKMVEDGQSGELEKVDEVFHCPICFKEFVCKYGLETHMETHSDNPLRTVKVQVVSEVESADLQMDCICGSLSRKRQQHHNRCDICCVTFRTHRGLLRHNALVHKQLPRDAMGRPFIQNNPSIPAGFHDLGFTDFSCRKFPRISQAWCETNLRRCISEQHRFVCDTCDKAFPMLSSLALHRQTHVATDQGRERLPAKTLPGDALDQKAFLALLGLQHTKDVRPAPAEEPLPDDNQAIQLQTLKCQLPQDPGCTNILSLSPFEAASLGGSLTVLPATKESMKHLSLQPFQKGFIIQPDSSIVVKPISGESAIELADIQQILKMAASAPPQISLPPLSKAPAAPLQAIFKHMPPLKPKPLVTPRTVVATSTPPPLLNAQQASPGCISPSLPPPPLKLLKGPMEAASSAHLLQSQAGAQPDTATQLFLQQPRLELPGQAEMKTQLEQDSIIEALLPLSMEAKIKQEITEGDLKAIMTGPGSKKAPAMRKVLYPCRFCNQVFAFSGVLRAHVRSHLGISPYQCNICDYIAADKAALIRHLRTHSGERPYICKICHYPFTVKANCERHLRKKHLKATRKDIEKNIEYVTSSTAEMVDAFCSPDTVCRLCGEDLKHYRALRIHMRTHCGRGLGGCPKGRKPFECKECSAAFSAKRNCIHHILKQHLHVPEHDIESYVLATDSLSPAEAAAEASGRVEDGGGPFGDRKPLATFLEPQNGFLHGGPAQPLPPHVSVKLEPASNFAVDFNEPLDFSQKGLALVQVKQESAAFLSPASAAPYDCSMEPIDLSIPKNLRKGDKDAGGAGEAKKPEQEPGSGEQPSPCPPPCPPLPVPLGPGGGPEKPVASAASTLEAHAQPLRGSVQLAVPIYSSALVNSSPILGGSTLISSPALLRPLRPKPPLLLPKPPVTEELPPLASIAQIISSVSSAPTLLKAKVADPGPTSAGSPSTAPDSLGSTVPRAATAPANTAGPKESSDPSPPANSPEAASPTEQGPAGSSKKRGRRKGMRSRPRSSSGGVDLDSSGEFASIEKMLATTDTNKFSPFLQTTEDDAQDEVAGAPADHNGPSDEEQGSPPEDKLLRVKRNSYANCLQKINCPHCPRVFPWASSLQRHMLTHTGQKPFPCQKCDAFFSTKSNCERHQLRKHGVTNCSLRRNGLIPQSKESDVGPHDSTDSQSDAETPAAAGGEVLDLTSREREQPAADGAPPAPTQAREELPAEEVQPGDGQEQAAGDGQECEEQPAGDRDEDADGPEDDTVSNKSLDLNLASRLMGFKLAEGDAGAAGGGGPGPQDHKHACHVCGKSFKFQGTLSRHRKAHGREEPREDGPAASGGGPEGPPSPGLEPDEKPPADASSEEPAAADGVASSASDASGEKPSEEADGASDGESVAEKRSSERSDDDKKPKTDSPRSTASKADKRKKVCSVCNKRFWSLQDLTRHMRSHTGERPYKCQTCERTFTLKHSLVRHQRVHQKARHAKQHGKDSDKDERGEEDSGSESTHSGNNPVSENEADAAPPASNHVAVTRSRKESLAVATKDPSRREERAALRTAGAGQAEAGRSAAKAPLAGSPKEQGSQGDPGPESPPALVQDLPARALLAADGARRSWEWSDSSPWPPAAHR</sequence>
<feature type="compositionally biased region" description="Basic and acidic residues" evidence="2">
    <location>
        <begin position="1567"/>
        <end position="1586"/>
    </location>
</feature>
<feature type="domain" description="C2H2-type" evidence="3">
    <location>
        <begin position="704"/>
        <end position="731"/>
    </location>
</feature>
<feature type="region of interest" description="Disordered" evidence="2">
    <location>
        <begin position="1333"/>
        <end position="1442"/>
    </location>
</feature>
<dbReference type="InterPro" id="IPR036236">
    <property type="entry name" value="Znf_C2H2_sf"/>
</dbReference>
<feature type="domain" description="C2H2-type" evidence="3">
    <location>
        <begin position="1627"/>
        <end position="1654"/>
    </location>
</feature>
<feature type="compositionally biased region" description="Pro residues" evidence="2">
    <location>
        <begin position="1001"/>
        <end position="1014"/>
    </location>
</feature>
<keyword evidence="1" id="KW-0863">Zinc-finger</keyword>
<feature type="domain" description="C2H2-type" evidence="3">
    <location>
        <begin position="823"/>
        <end position="853"/>
    </location>
</feature>
<feature type="domain" description="C2H2-type" evidence="3">
    <location>
        <begin position="1274"/>
        <end position="1301"/>
    </location>
</feature>
<feature type="region of interest" description="Disordered" evidence="2">
    <location>
        <begin position="1115"/>
        <end position="1203"/>
    </location>
</feature>
<feature type="compositionally biased region" description="Basic and acidic residues" evidence="2">
    <location>
        <begin position="1658"/>
        <end position="1667"/>
    </location>
</feature>
<dbReference type="Gene3D" id="3.30.160.60">
    <property type="entry name" value="Classic Zinc Finger"/>
    <property type="match status" value="11"/>
</dbReference>
<feature type="domain" description="C2H2-type" evidence="3">
    <location>
        <begin position="66"/>
        <end position="93"/>
    </location>
</feature>
<feature type="region of interest" description="Disordered" evidence="2">
    <location>
        <begin position="1484"/>
        <end position="1600"/>
    </location>
</feature>
<dbReference type="FunFam" id="3.30.160.60:FF:000507">
    <property type="entry name" value="ras-responsive element-binding protein 1 isoform X2"/>
    <property type="match status" value="1"/>
</dbReference>
<evidence type="ECO:0000256" key="2">
    <source>
        <dbReference type="SAM" id="MobiDB-lite"/>
    </source>
</evidence>
<feature type="region of interest" description="Disordered" evidence="2">
    <location>
        <begin position="145"/>
        <end position="191"/>
    </location>
</feature>
<dbReference type="FunFam" id="3.30.160.60:FF:002109">
    <property type="entry name" value="ras-responsive element-binding protein 1 isoform X1"/>
    <property type="match status" value="1"/>
</dbReference>
<accession>A0A8C0RI25</accession>
<dbReference type="InterPro" id="IPR013087">
    <property type="entry name" value="Znf_C2H2_type"/>
</dbReference>
<feature type="region of interest" description="Disordered" evidence="2">
    <location>
        <begin position="1232"/>
        <end position="1256"/>
    </location>
</feature>
<organism evidence="4 5">
    <name type="scientific">Canis lupus familiaris</name>
    <name type="common">Dog</name>
    <name type="synonym">Canis familiaris</name>
    <dbReference type="NCBI Taxonomy" id="9615"/>
    <lineage>
        <taxon>Eukaryota</taxon>
        <taxon>Metazoa</taxon>
        <taxon>Chordata</taxon>
        <taxon>Craniata</taxon>
        <taxon>Vertebrata</taxon>
        <taxon>Euteleostomi</taxon>
        <taxon>Mammalia</taxon>
        <taxon>Eutheria</taxon>
        <taxon>Laurasiatheria</taxon>
        <taxon>Carnivora</taxon>
        <taxon>Caniformia</taxon>
        <taxon>Canidae</taxon>
        <taxon>Canis</taxon>
    </lineage>
</organism>
<feature type="compositionally biased region" description="Low complexity" evidence="2">
    <location>
        <begin position="1529"/>
        <end position="1549"/>
    </location>
</feature>
<evidence type="ECO:0000313" key="4">
    <source>
        <dbReference type="Ensembl" id="ENSCAFP00030018793.1"/>
    </source>
</evidence>
<feature type="compositionally biased region" description="Basic and acidic residues" evidence="2">
    <location>
        <begin position="875"/>
        <end position="889"/>
    </location>
</feature>
<feature type="compositionally biased region" description="Acidic residues" evidence="2">
    <location>
        <begin position="1414"/>
        <end position="1435"/>
    </location>
</feature>
<feature type="compositionally biased region" description="Low complexity" evidence="2">
    <location>
        <begin position="1403"/>
        <end position="1413"/>
    </location>
</feature>
<feature type="compositionally biased region" description="Low complexity" evidence="2">
    <location>
        <begin position="1192"/>
        <end position="1203"/>
    </location>
</feature>
<dbReference type="Ensembl" id="ENSCAFT00030021555.1">
    <property type="protein sequence ID" value="ENSCAFP00030018793.1"/>
    <property type="gene ID" value="ENSCAFG00030011616.1"/>
</dbReference>
<dbReference type="SUPFAM" id="SSF57667">
    <property type="entry name" value="beta-beta-alpha zinc fingers"/>
    <property type="match status" value="9"/>
</dbReference>
<dbReference type="FunFam" id="3.30.160.60:FF:002036">
    <property type="entry name" value="Ras-responsive element-binding protein 1"/>
    <property type="match status" value="1"/>
</dbReference>
<protein>
    <recommendedName>
        <fullName evidence="3">C2H2-type domain-containing protein</fullName>
    </recommendedName>
</protein>
<feature type="region of interest" description="Disordered" evidence="2">
    <location>
        <begin position="1456"/>
        <end position="1475"/>
    </location>
</feature>
<dbReference type="FunFam" id="3.30.160.60:FF:001594">
    <property type="entry name" value="ras-responsive element-binding protein 1 isoform X1"/>
    <property type="match status" value="1"/>
</dbReference>
<feature type="region of interest" description="Disordered" evidence="2">
    <location>
        <begin position="1643"/>
        <end position="1774"/>
    </location>
</feature>
<dbReference type="SMART" id="SM00355">
    <property type="entry name" value="ZnF_C2H2"/>
    <property type="match status" value="16"/>
</dbReference>
<feature type="domain" description="C2H2-type" evidence="3">
    <location>
        <begin position="786"/>
        <end position="813"/>
    </location>
</feature>
<dbReference type="PANTHER" id="PTHR46451:SF1">
    <property type="entry name" value="RAS-RESPONSIVE ELEMENT-BINDING PROTEIN 1"/>
    <property type="match status" value="1"/>
</dbReference>
<feature type="compositionally biased region" description="Basic and acidic residues" evidence="2">
    <location>
        <begin position="1715"/>
        <end position="1724"/>
    </location>
</feature>
<dbReference type="FunFam" id="3.30.160.60:FF:000682">
    <property type="entry name" value="ras-responsive element-binding protein 1 isoform X1"/>
    <property type="match status" value="1"/>
</dbReference>
<dbReference type="Pfam" id="PF00096">
    <property type="entry name" value="zf-C2H2"/>
    <property type="match status" value="7"/>
</dbReference>
<evidence type="ECO:0000256" key="1">
    <source>
        <dbReference type="PROSITE-ProRule" id="PRU00042"/>
    </source>
</evidence>
<feature type="compositionally biased region" description="Polar residues" evidence="2">
    <location>
        <begin position="1123"/>
        <end position="1136"/>
    </location>
</feature>
<feature type="domain" description="C2H2-type" evidence="3">
    <location>
        <begin position="732"/>
        <end position="755"/>
    </location>
</feature>
<dbReference type="PROSITE" id="PS50157">
    <property type="entry name" value="ZINC_FINGER_C2H2_2"/>
    <property type="match status" value="15"/>
</dbReference>
<feature type="compositionally biased region" description="Basic residues" evidence="2">
    <location>
        <begin position="163"/>
        <end position="174"/>
    </location>
</feature>
<feature type="compositionally biased region" description="Basic residues" evidence="2">
    <location>
        <begin position="1178"/>
        <end position="1191"/>
    </location>
</feature>
<feature type="region of interest" description="Disordered" evidence="2">
    <location>
        <begin position="25"/>
        <end position="63"/>
    </location>
</feature>
<dbReference type="Pfam" id="PF13912">
    <property type="entry name" value="zf-C2H2_6"/>
    <property type="match status" value="2"/>
</dbReference>
<reference evidence="4" key="2">
    <citation type="submission" date="2025-08" db="UniProtKB">
        <authorList>
            <consortium name="Ensembl"/>
        </authorList>
    </citation>
    <scope>IDENTIFICATION</scope>
</reference>
<dbReference type="GO" id="GO:0008270">
    <property type="term" value="F:zinc ion binding"/>
    <property type="evidence" value="ECO:0007669"/>
    <property type="project" value="UniProtKB-KW"/>
</dbReference>
<reference evidence="4" key="1">
    <citation type="submission" date="2019-03" db="EMBL/GenBank/DDBJ databases">
        <authorList>
            <person name="Warren W.C."/>
            <person name="Johnson G.S."/>
        </authorList>
    </citation>
    <scope>NUCLEOTIDE SEQUENCE [LARGE SCALE GENOMIC DNA]</scope>
    <source>
        <strain evidence="4">Basenji</strain>
    </source>
</reference>
<dbReference type="FunFam" id="3.30.160.60:FF:001788">
    <property type="entry name" value="ras-responsive element-binding protein 1"/>
    <property type="match status" value="1"/>
</dbReference>
<dbReference type="FunFam" id="3.30.160.60:FF:001835">
    <property type="entry name" value="Ras responsive element binding protein 1"/>
    <property type="match status" value="1"/>
</dbReference>
<feature type="domain" description="C2H2-type" evidence="3">
    <location>
        <begin position="676"/>
        <end position="703"/>
    </location>
</feature>
<feature type="compositionally biased region" description="Low complexity" evidence="2">
    <location>
        <begin position="1163"/>
        <end position="1177"/>
    </location>
</feature>